<accession>A0A0H2RHJ0</accession>
<gene>
    <name evidence="5" type="ORF">SCHPADRAFT_929932</name>
</gene>
<protein>
    <recommendedName>
        <fullName evidence="7">NACHT domain-containing protein</fullName>
    </recommendedName>
</protein>
<dbReference type="SUPFAM" id="SSF52540">
    <property type="entry name" value="P-loop containing nucleoside triphosphate hydrolases"/>
    <property type="match status" value="1"/>
</dbReference>
<dbReference type="CDD" id="cd21037">
    <property type="entry name" value="MLKL_NTD"/>
    <property type="match status" value="1"/>
</dbReference>
<dbReference type="GO" id="GO:0007166">
    <property type="term" value="P:cell surface receptor signaling pathway"/>
    <property type="evidence" value="ECO:0007669"/>
    <property type="project" value="InterPro"/>
</dbReference>
<reference evidence="5 6" key="1">
    <citation type="submission" date="2015-04" db="EMBL/GenBank/DDBJ databases">
        <title>Complete genome sequence of Schizopora paradoxa KUC8140, a cosmopolitan wood degrader in East Asia.</title>
        <authorList>
            <consortium name="DOE Joint Genome Institute"/>
            <person name="Min B."/>
            <person name="Park H."/>
            <person name="Jang Y."/>
            <person name="Kim J.-J."/>
            <person name="Kim K.H."/>
            <person name="Pangilinan J."/>
            <person name="Lipzen A."/>
            <person name="Riley R."/>
            <person name="Grigoriev I.V."/>
            <person name="Spatafora J.W."/>
            <person name="Choi I.-G."/>
        </authorList>
    </citation>
    <scope>NUCLEOTIDE SEQUENCE [LARGE SCALE GENOMIC DNA]</scope>
    <source>
        <strain evidence="5 6">KUC8140</strain>
    </source>
</reference>
<dbReference type="Gene3D" id="3.40.50.300">
    <property type="entry name" value="P-loop containing nucleotide triphosphate hydrolases"/>
    <property type="match status" value="1"/>
</dbReference>
<evidence type="ECO:0000313" key="6">
    <source>
        <dbReference type="Proteomes" id="UP000053477"/>
    </source>
</evidence>
<evidence type="ECO:0000259" key="4">
    <source>
        <dbReference type="Pfam" id="PF24883"/>
    </source>
</evidence>
<dbReference type="InterPro" id="IPR059179">
    <property type="entry name" value="MLKL-like_MCAfunc"/>
</dbReference>
<feature type="compositionally biased region" description="Basic and acidic residues" evidence="2">
    <location>
        <begin position="1187"/>
        <end position="1206"/>
    </location>
</feature>
<evidence type="ECO:0000256" key="2">
    <source>
        <dbReference type="SAM" id="MobiDB-lite"/>
    </source>
</evidence>
<feature type="domain" description="Anaphase-promoting complex subunit 5" evidence="3">
    <location>
        <begin position="783"/>
        <end position="823"/>
    </location>
</feature>
<feature type="region of interest" description="Disordered" evidence="2">
    <location>
        <begin position="1448"/>
        <end position="1493"/>
    </location>
</feature>
<dbReference type="Gene3D" id="1.25.40.10">
    <property type="entry name" value="Tetratricopeptide repeat domain"/>
    <property type="match status" value="2"/>
</dbReference>
<keyword evidence="1" id="KW-0677">Repeat</keyword>
<dbReference type="InterPro" id="IPR027417">
    <property type="entry name" value="P-loop_NTPase"/>
</dbReference>
<evidence type="ECO:0000256" key="1">
    <source>
        <dbReference type="ARBA" id="ARBA00022737"/>
    </source>
</evidence>
<keyword evidence="6" id="KW-1185">Reference proteome</keyword>
<dbReference type="OrthoDB" id="3038309at2759"/>
<feature type="compositionally biased region" description="Polar residues" evidence="2">
    <location>
        <begin position="1481"/>
        <end position="1493"/>
    </location>
</feature>
<dbReference type="InParanoid" id="A0A0H2RHJ0"/>
<dbReference type="STRING" id="27342.A0A0H2RHJ0"/>
<feature type="region of interest" description="Disordered" evidence="2">
    <location>
        <begin position="1187"/>
        <end position="1211"/>
    </location>
</feature>
<feature type="domain" description="Anaphase-promoting complex subunit 5" evidence="3">
    <location>
        <begin position="885"/>
        <end position="933"/>
    </location>
</feature>
<dbReference type="SMART" id="SM00028">
    <property type="entry name" value="TPR"/>
    <property type="match status" value="4"/>
</dbReference>
<dbReference type="SUPFAM" id="SSF48452">
    <property type="entry name" value="TPR-like"/>
    <property type="match status" value="2"/>
</dbReference>
<dbReference type="PANTHER" id="PTHR10039:SF14">
    <property type="entry name" value="NACHT DOMAIN-CONTAINING PROTEIN"/>
    <property type="match status" value="1"/>
</dbReference>
<dbReference type="PANTHER" id="PTHR10039">
    <property type="entry name" value="AMELOGENIN"/>
    <property type="match status" value="1"/>
</dbReference>
<dbReference type="InterPro" id="IPR011990">
    <property type="entry name" value="TPR-like_helical_dom_sf"/>
</dbReference>
<feature type="compositionally biased region" description="Basic and acidic residues" evidence="2">
    <location>
        <begin position="1449"/>
        <end position="1472"/>
    </location>
</feature>
<dbReference type="Pfam" id="PF12862">
    <property type="entry name" value="ANAPC5"/>
    <property type="match status" value="2"/>
</dbReference>
<organism evidence="5 6">
    <name type="scientific">Schizopora paradoxa</name>
    <dbReference type="NCBI Taxonomy" id="27342"/>
    <lineage>
        <taxon>Eukaryota</taxon>
        <taxon>Fungi</taxon>
        <taxon>Dikarya</taxon>
        <taxon>Basidiomycota</taxon>
        <taxon>Agaricomycotina</taxon>
        <taxon>Agaricomycetes</taxon>
        <taxon>Hymenochaetales</taxon>
        <taxon>Schizoporaceae</taxon>
        <taxon>Schizopora</taxon>
    </lineage>
</organism>
<feature type="domain" description="Nephrocystin 3-like N-terminal" evidence="4">
    <location>
        <begin position="271"/>
        <end position="415"/>
    </location>
</feature>
<evidence type="ECO:0008006" key="7">
    <source>
        <dbReference type="Google" id="ProtNLM"/>
    </source>
</evidence>
<proteinExistence type="predicted"/>
<sequence>MPQQEGDVRKQHEAYALPEITFPCRLLSPSPIFAFDHDDDIVFNTEERSHRLCTQELSAMKISDASIAAIRLLEALNEATDVFPPLKSAVGGALHIANLVKEFRSNKNAWAQFAVHVQKNIALVAQALADQQANVSPPNNSLEDLNKVLSNITDEIEGMQRLKPSKHFLSFMKDPELIQDMEKELARAMSLFHLDAEIQTHHDISEIIQNLTRLETDIVLIQANQDNSKQALLSLELPYAHGATWSPALMCQSGTRTAVLGEIMEWIGDYHDDSSAQIFCLTGVPGAGKTAISHSVAKQCADKGWLSTAFFFSREDSLRPSKLFSTIALDLSGRYPSFRKHVSEAIRKDPSLSGAGLMRQFSELLCNFSYELPRARPIVVVLDALDEGYSTELLQIMIGDISSLPGIFRIFVTSRDIPEVQRFLQAKHVHPRKFDHRGGLGLGDVAMVAQSHLKDVAEELQVEGWPSENMMERFVLKSEGLMIWIVAICQYLKASFNPQIEFKEFLEKTKFDHHEDAEEQMDKLYVAILENFRWKDKRFAASYNKFMGTILASNAPLSANAIKALHSNTVEVSILLRYLKPLLLFTDGNLDQPIQILHHSLFDLLTVRAHNVERWHMFAIDRKLHSEELALCCLKTLNTELTEGYLGTGYLDAAERGIPKLADGIIPEHILYACQFWMAHILEITNPTQELIELLETFLVEKFDLWLQVSLIKGNIQEVSLMCSWIEDTCASTDLQNHLCNEYTAKSYASITYHLIQVERRHEALTAAHQSVFLTKNAQFGENEALQRQYARTLISLSDTQSNIGLKEDALLSIQEAVDIHRKVMEQNPSVVGDELAWCMKCLSERLLGMGLLNAALPPITEAVDIYKHLALETPRAFDDGLGWCLLHLSNVQSKLGLRDEALSSIQHAVDIYRNLIDESTFAFQDELAWVLNSLSKKLLNLGIKDEALLNAKESVKIYRQLSKENPISHKFVLAWSLGTLSQCLLSVSLDSDALQTIQEAILLFKQLDDTEKDPAIFKVNIAWCQIVLSDALSALGMREEALQAIKNSVGIFRKLAERHPNVFKKNLARSLQCLSSKLLELGYKEEALHAVKEAVQEFEILFQKEPNTIDLDFAKTLVAQLLVCSNMEQDQESTQAMQKAVDIYKQLASKYPTAYTLDIMEHMNKLSLTVSDTPEKFEVVGTVDTKGEEERRRVDTRRQDVEHGESSSTVARGRDEWAVPPLYRFYVYSRVISDHEARWGPRTFSKISLELVHCLVSTGGGFTSASATSSGRLDRHWQITNSYQAQVSFPESQADQEFYTHMIFALRQIWNTGLKMTGAGESKRISSLTTRVSNRVEVVVKNQEGSAVRVGMTRSAPPDVNGSGNATATRRPELSDPLPATPRFDDERKIERCWLGIERSMVLGQFNNNANTDVGTTSKWGRVRTHRITIRAASRRIHNSRLAPPNVKDVEANDKRGGMTKDDEYGRENHRPKPTLIRTKLQQTRFPTVKSL</sequence>
<dbReference type="InterPro" id="IPR019734">
    <property type="entry name" value="TPR_rpt"/>
</dbReference>
<dbReference type="InterPro" id="IPR026000">
    <property type="entry name" value="Apc5_dom"/>
</dbReference>
<dbReference type="Pfam" id="PF24883">
    <property type="entry name" value="NPHP3_N"/>
    <property type="match status" value="1"/>
</dbReference>
<dbReference type="Proteomes" id="UP000053477">
    <property type="component" value="Unassembled WGS sequence"/>
</dbReference>
<dbReference type="InterPro" id="IPR036537">
    <property type="entry name" value="Adaptor_Cbl_N_dom_sf"/>
</dbReference>
<feature type="region of interest" description="Disordered" evidence="2">
    <location>
        <begin position="1353"/>
        <end position="1384"/>
    </location>
</feature>
<dbReference type="EMBL" id="KQ086001">
    <property type="protein sequence ID" value="KLO11380.1"/>
    <property type="molecule type" value="Genomic_DNA"/>
</dbReference>
<name>A0A0H2RHJ0_9AGAM</name>
<evidence type="ECO:0000313" key="5">
    <source>
        <dbReference type="EMBL" id="KLO11380.1"/>
    </source>
</evidence>
<evidence type="ECO:0000259" key="3">
    <source>
        <dbReference type="Pfam" id="PF12862"/>
    </source>
</evidence>
<dbReference type="InterPro" id="IPR056884">
    <property type="entry name" value="NPHP3-like_N"/>
</dbReference>
<dbReference type="Gene3D" id="1.20.930.20">
    <property type="entry name" value="Adaptor protein Cbl, N-terminal domain"/>
    <property type="match status" value="1"/>
</dbReference>